<dbReference type="InterPro" id="IPR000387">
    <property type="entry name" value="Tyr_Pase_dom"/>
</dbReference>
<dbReference type="GO" id="GO:0005737">
    <property type="term" value="C:cytoplasm"/>
    <property type="evidence" value="ECO:0000318"/>
    <property type="project" value="GO_Central"/>
</dbReference>
<dbReference type="EMBL" id="CT868141">
    <property type="protein sequence ID" value="CAK72987.1"/>
    <property type="molecule type" value="Genomic_DNA"/>
</dbReference>
<dbReference type="OMA" id="NNVNCIL"/>
<dbReference type="PANTHER" id="PTHR10159">
    <property type="entry name" value="DUAL SPECIFICITY PROTEIN PHOSPHATASE"/>
    <property type="match status" value="1"/>
</dbReference>
<dbReference type="InterPro" id="IPR000340">
    <property type="entry name" value="Dual-sp_phosphatase_cat-dom"/>
</dbReference>
<dbReference type="PROSITE" id="PS50056">
    <property type="entry name" value="TYR_PHOSPHATASE_2"/>
    <property type="match status" value="1"/>
</dbReference>
<dbReference type="InterPro" id="IPR029021">
    <property type="entry name" value="Prot-tyrosine_phosphatase-like"/>
</dbReference>
<dbReference type="GO" id="GO:0007165">
    <property type="term" value="P:signal transduction"/>
    <property type="evidence" value="ECO:0000318"/>
    <property type="project" value="GO_Central"/>
</dbReference>
<dbReference type="Proteomes" id="UP000000600">
    <property type="component" value="Unassembled WGS sequence"/>
</dbReference>
<dbReference type="InterPro" id="IPR016130">
    <property type="entry name" value="Tyr_Pase_AS"/>
</dbReference>
<accession>A0CQC0</accession>
<evidence type="ECO:0000256" key="3">
    <source>
        <dbReference type="ARBA" id="ARBA00022801"/>
    </source>
</evidence>
<evidence type="ECO:0000256" key="2">
    <source>
        <dbReference type="ARBA" id="ARBA00013064"/>
    </source>
</evidence>
<evidence type="ECO:0000256" key="4">
    <source>
        <dbReference type="ARBA" id="ARBA00022912"/>
    </source>
</evidence>
<gene>
    <name evidence="7" type="ORF">GSPATT00009335001</name>
</gene>
<dbReference type="GO" id="GO:0043409">
    <property type="term" value="P:negative regulation of MAPK cascade"/>
    <property type="evidence" value="ECO:0000318"/>
    <property type="project" value="GO_Central"/>
</dbReference>
<evidence type="ECO:0000313" key="7">
    <source>
        <dbReference type="EMBL" id="CAK72987.1"/>
    </source>
</evidence>
<dbReference type="Gene3D" id="3.90.190.10">
    <property type="entry name" value="Protein tyrosine phosphatase superfamily"/>
    <property type="match status" value="1"/>
</dbReference>
<dbReference type="InterPro" id="IPR020422">
    <property type="entry name" value="TYR_PHOSPHATASE_DUAL_dom"/>
</dbReference>
<keyword evidence="3" id="KW-0378">Hydrolase</keyword>
<dbReference type="InParanoid" id="A0CQC0"/>
<dbReference type="CDD" id="cd14498">
    <property type="entry name" value="DSP"/>
    <property type="match status" value="1"/>
</dbReference>
<dbReference type="GO" id="GO:0008330">
    <property type="term" value="F:protein tyrosine/threonine phosphatase activity"/>
    <property type="evidence" value="ECO:0000318"/>
    <property type="project" value="GO_Central"/>
</dbReference>
<feature type="domain" description="Tyrosine-protein phosphatase" evidence="5">
    <location>
        <begin position="20"/>
        <end position="169"/>
    </location>
</feature>
<dbReference type="SUPFAM" id="SSF52799">
    <property type="entry name" value="(Phosphotyrosine protein) phosphatases II"/>
    <property type="match status" value="1"/>
</dbReference>
<keyword evidence="4" id="KW-0904">Protein phosphatase</keyword>
<evidence type="ECO:0000256" key="1">
    <source>
        <dbReference type="ARBA" id="ARBA00008601"/>
    </source>
</evidence>
<dbReference type="AlphaFoldDB" id="A0CQC0"/>
<comment type="similarity">
    <text evidence="1">Belongs to the protein-tyrosine phosphatase family. Non-receptor class dual specificity subfamily.</text>
</comment>
<dbReference type="SMART" id="SM00195">
    <property type="entry name" value="DSPc"/>
    <property type="match status" value="1"/>
</dbReference>
<keyword evidence="8" id="KW-1185">Reference proteome</keyword>
<dbReference type="FunCoup" id="A0CQC0">
    <property type="interactions" value="19"/>
</dbReference>
<reference evidence="7 8" key="1">
    <citation type="journal article" date="2006" name="Nature">
        <title>Global trends of whole-genome duplications revealed by the ciliate Paramecium tetraurelia.</title>
        <authorList>
            <consortium name="Genoscope"/>
            <person name="Aury J.-M."/>
            <person name="Jaillon O."/>
            <person name="Duret L."/>
            <person name="Noel B."/>
            <person name="Jubin C."/>
            <person name="Porcel B.M."/>
            <person name="Segurens B."/>
            <person name="Daubin V."/>
            <person name="Anthouard V."/>
            <person name="Aiach N."/>
            <person name="Arnaiz O."/>
            <person name="Billaut A."/>
            <person name="Beisson J."/>
            <person name="Blanc I."/>
            <person name="Bouhouche K."/>
            <person name="Camara F."/>
            <person name="Duharcourt S."/>
            <person name="Guigo R."/>
            <person name="Gogendeau D."/>
            <person name="Katinka M."/>
            <person name="Keller A.-M."/>
            <person name="Kissmehl R."/>
            <person name="Klotz C."/>
            <person name="Koll F."/>
            <person name="Le Moue A."/>
            <person name="Lepere C."/>
            <person name="Malinsky S."/>
            <person name="Nowacki M."/>
            <person name="Nowak J.K."/>
            <person name="Plattner H."/>
            <person name="Poulain J."/>
            <person name="Ruiz F."/>
            <person name="Serrano V."/>
            <person name="Zagulski M."/>
            <person name="Dessen P."/>
            <person name="Betermier M."/>
            <person name="Weissenbach J."/>
            <person name="Scarpelli C."/>
            <person name="Schachter V."/>
            <person name="Sperling L."/>
            <person name="Meyer E."/>
            <person name="Cohen J."/>
            <person name="Wincker P."/>
        </authorList>
    </citation>
    <scope>NUCLEOTIDE SEQUENCE [LARGE SCALE GENOMIC DNA]</scope>
    <source>
        <strain evidence="7 8">Stock d4-2</strain>
    </source>
</reference>
<protein>
    <recommendedName>
        <fullName evidence="2">protein-tyrosine-phosphatase</fullName>
        <ecNumber evidence="2">3.1.3.48</ecNumber>
    </recommendedName>
</protein>
<evidence type="ECO:0000259" key="6">
    <source>
        <dbReference type="PROSITE" id="PS50056"/>
    </source>
</evidence>
<feature type="domain" description="Tyrosine specific protein phosphatases" evidence="6">
    <location>
        <begin position="82"/>
        <end position="148"/>
    </location>
</feature>
<sequence>MKGLHMLKYTLPGEQPISLVLSEKERGKLFLGNLDCLHNQQILEINNVNCILSICTEESNKFQYIEIMMGPKYKQIYLDIHDNMNSQISNVFERSFLFIEKALKSQQNVLVHCAAGISRSATLVLAYLMKSYQYTVEQALRFLKQKRPYVRPNPGFLLQLLDYETMLYGCITSNLGPDLTPFDIQREPQYKPQPKVDLRKSLPLKQVPGPSPVARVDRKTHTEILTRVSQSISTFQPKAFKS</sequence>
<proteinExistence type="inferred from homology"/>
<dbReference type="HOGENOM" id="CLU_1149108_0_0_1"/>
<dbReference type="FunFam" id="3.90.190.10:FF:000243">
    <property type="entry name" value="Uncharacterized protein"/>
    <property type="match status" value="1"/>
</dbReference>
<dbReference type="GO" id="GO:0017017">
    <property type="term" value="F:MAP kinase tyrosine/serine/threonine phosphatase activity"/>
    <property type="evidence" value="ECO:0000318"/>
    <property type="project" value="GO_Central"/>
</dbReference>
<dbReference type="GO" id="GO:0033550">
    <property type="term" value="F:MAP kinase tyrosine phosphatase activity"/>
    <property type="evidence" value="ECO:0000318"/>
    <property type="project" value="GO_Central"/>
</dbReference>
<dbReference type="PROSITE" id="PS00383">
    <property type="entry name" value="TYR_PHOSPHATASE_1"/>
    <property type="match status" value="1"/>
</dbReference>
<dbReference type="GeneID" id="5026169"/>
<dbReference type="STRING" id="5888.A0CQC0"/>
<dbReference type="EC" id="3.1.3.48" evidence="2"/>
<organism evidence="7 8">
    <name type="scientific">Paramecium tetraurelia</name>
    <dbReference type="NCBI Taxonomy" id="5888"/>
    <lineage>
        <taxon>Eukaryota</taxon>
        <taxon>Sar</taxon>
        <taxon>Alveolata</taxon>
        <taxon>Ciliophora</taxon>
        <taxon>Intramacronucleata</taxon>
        <taxon>Oligohymenophorea</taxon>
        <taxon>Peniculida</taxon>
        <taxon>Parameciidae</taxon>
        <taxon>Paramecium</taxon>
    </lineage>
</organism>
<evidence type="ECO:0000259" key="5">
    <source>
        <dbReference type="PROSITE" id="PS50054"/>
    </source>
</evidence>
<name>A0CQC0_PARTE</name>
<dbReference type="RefSeq" id="XP_001440384.1">
    <property type="nucleotide sequence ID" value="XM_001440347.1"/>
</dbReference>
<dbReference type="KEGG" id="ptm:GSPATT00009335001"/>
<evidence type="ECO:0000313" key="8">
    <source>
        <dbReference type="Proteomes" id="UP000000600"/>
    </source>
</evidence>
<dbReference type="PROSITE" id="PS50054">
    <property type="entry name" value="TYR_PHOSPHATASE_DUAL"/>
    <property type="match status" value="1"/>
</dbReference>
<dbReference type="Pfam" id="PF00782">
    <property type="entry name" value="DSPc"/>
    <property type="match status" value="1"/>
</dbReference>
<dbReference type="OrthoDB" id="10252009at2759"/>
<dbReference type="PANTHER" id="PTHR10159:SF519">
    <property type="entry name" value="DUAL SPECIFICITY PROTEIN PHOSPHATASE MPK3"/>
    <property type="match status" value="1"/>
</dbReference>
<dbReference type="eggNOG" id="KOG1718">
    <property type="taxonomic scope" value="Eukaryota"/>
</dbReference>